<dbReference type="GO" id="GO:0005524">
    <property type="term" value="F:ATP binding"/>
    <property type="evidence" value="ECO:0007669"/>
    <property type="project" value="UniProtKB-KW"/>
</dbReference>
<keyword evidence="3" id="KW-0547">Nucleotide-binding</keyword>
<feature type="region of interest" description="Disordered" evidence="6">
    <location>
        <begin position="132"/>
        <end position="152"/>
    </location>
</feature>
<evidence type="ECO:0000256" key="1">
    <source>
        <dbReference type="ARBA" id="ARBA00008408"/>
    </source>
</evidence>
<dbReference type="FunFam" id="3.40.50.1240:FF:000005">
    <property type="entry name" value="GpmB, Fructose-2,6-bisphosphatase"/>
    <property type="match status" value="1"/>
</dbReference>
<dbReference type="InterPro" id="IPR029033">
    <property type="entry name" value="His_PPase_superfam"/>
</dbReference>
<dbReference type="EMBL" id="SGPK01000206">
    <property type="protein sequence ID" value="THH06256.1"/>
    <property type="molecule type" value="Genomic_DNA"/>
</dbReference>
<evidence type="ECO:0000313" key="8">
    <source>
        <dbReference type="EMBL" id="THH06256.1"/>
    </source>
</evidence>
<dbReference type="Gene3D" id="3.40.50.1240">
    <property type="entry name" value="Phosphoglycerate mutase-like"/>
    <property type="match status" value="1"/>
</dbReference>
<name>A0A4S4L4B2_9AGAM</name>
<evidence type="ECO:0000256" key="6">
    <source>
        <dbReference type="SAM" id="MobiDB-lite"/>
    </source>
</evidence>
<dbReference type="InterPro" id="IPR013078">
    <property type="entry name" value="His_Pase_superF_clade-1"/>
</dbReference>
<evidence type="ECO:0000313" key="9">
    <source>
        <dbReference type="Proteomes" id="UP000308199"/>
    </source>
</evidence>
<dbReference type="OrthoDB" id="267323at2759"/>
<evidence type="ECO:0000256" key="4">
    <source>
        <dbReference type="ARBA" id="ARBA00022801"/>
    </source>
</evidence>
<proteinExistence type="inferred from homology"/>
<feature type="compositionally biased region" description="Low complexity" evidence="6">
    <location>
        <begin position="10"/>
        <end position="21"/>
    </location>
</feature>
<dbReference type="Proteomes" id="UP000308199">
    <property type="component" value="Unassembled WGS sequence"/>
</dbReference>
<organism evidence="8 9">
    <name type="scientific">Phellinidium pouzarii</name>
    <dbReference type="NCBI Taxonomy" id="167371"/>
    <lineage>
        <taxon>Eukaryota</taxon>
        <taxon>Fungi</taxon>
        <taxon>Dikarya</taxon>
        <taxon>Basidiomycota</taxon>
        <taxon>Agaricomycotina</taxon>
        <taxon>Agaricomycetes</taxon>
        <taxon>Hymenochaetales</taxon>
        <taxon>Hymenochaetaceae</taxon>
        <taxon>Phellinidium</taxon>
    </lineage>
</organism>
<sequence length="536" mass="60713">MTNTERRTDGSASQSFFSAGGPMLKRFDETSASSRNRSAASTPPPSVVGIGNKVGKPDYSEAKIVLAMVGLPARGKSYLSNKLMRYLKWLEYNVKASDVYIVLSTKWYVYTVCTIQVFNVGQLRRTRARQKAEQSGIKEDHTANYFNHGNEQATRTRDELAEDSLEMLIQWLKDGGNVGIHDATNSTISRRKKICARVAREPGFYIIFLESVCTDPALIAANVALKVSSGDPDYAHMSRADAEADFLRRIAQYERVYETIRDATEPRLSYLKITDVGREASVSHIHGYLQSRIAFYLMNLHIKPRSIFFSRHGESQYNVEGKIGGDSPLSERGMQYAKALPALITDNIGDAPLTVWTSTLQRTMQTAAELPYNKLTWKSLDELDAGVCDGMTYDEIEEEYPDDFANRDEDKFNYRYRGGESYRDVVVRLEPVIMELERQENILIIGHQRELTFVKIFKAILRCLYGYFHDLPQADLPYIKIPLHTVIKLCPKAYGCDEERYTLPIGAVDTHRPKPHVAQQPQLSTLSSAREYFGTN</sequence>
<reference evidence="8 9" key="1">
    <citation type="submission" date="2019-02" db="EMBL/GenBank/DDBJ databases">
        <title>Genome sequencing of the rare red list fungi Phellinidium pouzarii.</title>
        <authorList>
            <person name="Buettner E."/>
            <person name="Kellner H."/>
        </authorList>
    </citation>
    <scope>NUCLEOTIDE SEQUENCE [LARGE SCALE GENOMIC DNA]</scope>
    <source>
        <strain evidence="8 9">DSM 108285</strain>
    </source>
</reference>
<dbReference type="PRINTS" id="PR00991">
    <property type="entry name" value="6PFRUCTKNASE"/>
</dbReference>
<evidence type="ECO:0000256" key="5">
    <source>
        <dbReference type="ARBA" id="ARBA00022840"/>
    </source>
</evidence>
<dbReference type="SUPFAM" id="SSF52540">
    <property type="entry name" value="P-loop containing nucleoside triphosphate hydrolases"/>
    <property type="match status" value="1"/>
</dbReference>
<dbReference type="GO" id="GO:0003873">
    <property type="term" value="F:6-phosphofructo-2-kinase activity"/>
    <property type="evidence" value="ECO:0007669"/>
    <property type="project" value="InterPro"/>
</dbReference>
<dbReference type="CDD" id="cd07067">
    <property type="entry name" value="HP_PGM_like"/>
    <property type="match status" value="1"/>
</dbReference>
<dbReference type="PANTHER" id="PTHR10606:SF44">
    <property type="entry name" value="6-PHOSPHOFRUCTO 2-KINASE_FRUCTOSE 2,6-BISPHOSPHATASE LONG FORM"/>
    <property type="match status" value="1"/>
</dbReference>
<keyword evidence="4" id="KW-0378">Hydrolase</keyword>
<dbReference type="GO" id="GO:0005829">
    <property type="term" value="C:cytosol"/>
    <property type="evidence" value="ECO:0007669"/>
    <property type="project" value="TreeGrafter"/>
</dbReference>
<evidence type="ECO:0000256" key="2">
    <source>
        <dbReference type="ARBA" id="ARBA00013067"/>
    </source>
</evidence>
<feature type="compositionally biased region" description="Basic and acidic residues" evidence="6">
    <location>
        <begin position="132"/>
        <end position="142"/>
    </location>
</feature>
<dbReference type="GO" id="GO:0006003">
    <property type="term" value="P:fructose 2,6-bisphosphate metabolic process"/>
    <property type="evidence" value="ECO:0007669"/>
    <property type="project" value="InterPro"/>
</dbReference>
<dbReference type="SUPFAM" id="SSF53254">
    <property type="entry name" value="Phosphoglycerate mutase-like"/>
    <property type="match status" value="1"/>
</dbReference>
<feature type="region of interest" description="Disordered" evidence="6">
    <location>
        <begin position="1"/>
        <end position="52"/>
    </location>
</feature>
<dbReference type="InterPro" id="IPR003094">
    <property type="entry name" value="6Pfruct_kin"/>
</dbReference>
<feature type="compositionally biased region" description="Low complexity" evidence="6">
    <location>
        <begin position="30"/>
        <end position="41"/>
    </location>
</feature>
<dbReference type="GO" id="GO:0004331">
    <property type="term" value="F:fructose-2,6-bisphosphate 2-phosphatase activity"/>
    <property type="evidence" value="ECO:0007669"/>
    <property type="project" value="UniProtKB-EC"/>
</dbReference>
<dbReference type="PANTHER" id="PTHR10606">
    <property type="entry name" value="6-PHOSPHOFRUCTO-2-KINASE/FRUCTOSE-2,6-BISPHOSPHATASE"/>
    <property type="match status" value="1"/>
</dbReference>
<feature type="domain" description="6-phosphofructo-2-kinase" evidence="7">
    <location>
        <begin position="58"/>
        <end position="304"/>
    </location>
</feature>
<dbReference type="InterPro" id="IPR013079">
    <property type="entry name" value="6Phosfructo_kin"/>
</dbReference>
<comment type="caution">
    <text evidence="8">The sequence shown here is derived from an EMBL/GenBank/DDBJ whole genome shotgun (WGS) entry which is preliminary data.</text>
</comment>
<dbReference type="Pfam" id="PF00300">
    <property type="entry name" value="His_Phos_1"/>
    <property type="match status" value="1"/>
</dbReference>
<evidence type="ECO:0000256" key="3">
    <source>
        <dbReference type="ARBA" id="ARBA00022741"/>
    </source>
</evidence>
<accession>A0A4S4L4B2</accession>
<dbReference type="Pfam" id="PF01591">
    <property type="entry name" value="6PF2K"/>
    <property type="match status" value="1"/>
</dbReference>
<dbReference type="FunFam" id="3.40.50.300:FF:000644">
    <property type="entry name" value="GpmB, Fructose-2,6-bisphosphatase"/>
    <property type="match status" value="1"/>
</dbReference>
<protein>
    <recommendedName>
        <fullName evidence="2">fructose-2,6-bisphosphate 2-phosphatase</fullName>
        <ecNumber evidence="2">3.1.3.46</ecNumber>
    </recommendedName>
</protein>
<dbReference type="AlphaFoldDB" id="A0A4S4L4B2"/>
<keyword evidence="9" id="KW-1185">Reference proteome</keyword>
<dbReference type="PIRSF" id="PIRSF000709">
    <property type="entry name" value="6PFK_2-Ptase"/>
    <property type="match status" value="1"/>
</dbReference>
<dbReference type="GO" id="GO:0006000">
    <property type="term" value="P:fructose metabolic process"/>
    <property type="evidence" value="ECO:0007669"/>
    <property type="project" value="InterPro"/>
</dbReference>
<dbReference type="EC" id="3.1.3.46" evidence="2"/>
<dbReference type="SMART" id="SM00855">
    <property type="entry name" value="PGAM"/>
    <property type="match status" value="1"/>
</dbReference>
<dbReference type="Gene3D" id="3.40.50.300">
    <property type="entry name" value="P-loop containing nucleotide triphosphate hydrolases"/>
    <property type="match status" value="1"/>
</dbReference>
<keyword evidence="5" id="KW-0067">ATP-binding</keyword>
<dbReference type="InterPro" id="IPR027417">
    <property type="entry name" value="P-loop_NTPase"/>
</dbReference>
<comment type="similarity">
    <text evidence="1">In the C-terminal section; belongs to the phosphoglycerate mutase family.</text>
</comment>
<gene>
    <name evidence="8" type="ORF">EW145_g4210</name>
</gene>
<evidence type="ECO:0000259" key="7">
    <source>
        <dbReference type="Pfam" id="PF01591"/>
    </source>
</evidence>